<dbReference type="NCBIfam" id="NF003406">
    <property type="entry name" value="PRK04761.1"/>
    <property type="match status" value="1"/>
</dbReference>
<comment type="similarity">
    <text evidence="6">Belongs to the NAD kinase family.</text>
</comment>
<feature type="binding site" evidence="6">
    <location>
        <begin position="69"/>
        <end position="70"/>
    </location>
    <ligand>
        <name>NAD(+)</name>
        <dbReference type="ChEBI" id="CHEBI:57540"/>
    </ligand>
</feature>
<dbReference type="EMBL" id="CP060782">
    <property type="protein sequence ID" value="QNP46751.1"/>
    <property type="molecule type" value="Genomic_DNA"/>
</dbReference>
<feature type="active site" description="Proton acceptor" evidence="6">
    <location>
        <position position="69"/>
    </location>
</feature>
<dbReference type="InterPro" id="IPR016064">
    <property type="entry name" value="NAD/diacylglycerol_kinase_sf"/>
</dbReference>
<keyword evidence="6" id="KW-0547">Nucleotide-binding</keyword>
<keyword evidence="3 6" id="KW-0521">NADP</keyword>
<comment type="subcellular location">
    <subcellularLocation>
        <location evidence="6">Cytoplasm</location>
    </subcellularLocation>
</comment>
<keyword evidence="1 6" id="KW-0808">Transferase</keyword>
<evidence type="ECO:0000256" key="6">
    <source>
        <dbReference type="HAMAP-Rule" id="MF_00361"/>
    </source>
</evidence>
<name>A0ABX6TA67_9SPHN</name>
<dbReference type="SUPFAM" id="SSF111331">
    <property type="entry name" value="NAD kinase/diacylglycerol kinase-like"/>
    <property type="match status" value="1"/>
</dbReference>
<dbReference type="PANTHER" id="PTHR20275:SF0">
    <property type="entry name" value="NAD KINASE"/>
    <property type="match status" value="1"/>
</dbReference>
<dbReference type="Gene3D" id="2.60.200.30">
    <property type="entry name" value="Probable inorganic polyphosphate/atp-NAD kinase, domain 2"/>
    <property type="match status" value="1"/>
</dbReference>
<comment type="cofactor">
    <cofactor evidence="6">
        <name>a divalent metal cation</name>
        <dbReference type="ChEBI" id="CHEBI:60240"/>
    </cofactor>
</comment>
<dbReference type="EC" id="2.7.1.23" evidence="6"/>
<protein>
    <recommendedName>
        <fullName evidence="6">NAD kinase</fullName>
        <ecNumber evidence="6">2.7.1.23</ecNumber>
    </recommendedName>
    <alternativeName>
        <fullName evidence="6">ATP-dependent NAD kinase</fullName>
    </alternativeName>
</protein>
<organism evidence="7 8">
    <name type="scientific">Sphingomonas sediminicola</name>
    <dbReference type="NCBI Taxonomy" id="386874"/>
    <lineage>
        <taxon>Bacteria</taxon>
        <taxon>Pseudomonadati</taxon>
        <taxon>Pseudomonadota</taxon>
        <taxon>Alphaproteobacteria</taxon>
        <taxon>Sphingomonadales</taxon>
        <taxon>Sphingomonadaceae</taxon>
        <taxon>Sphingomonas</taxon>
    </lineage>
</organism>
<evidence type="ECO:0000256" key="5">
    <source>
        <dbReference type="ARBA" id="ARBA00047925"/>
    </source>
</evidence>
<comment type="catalytic activity">
    <reaction evidence="5 6">
        <text>NAD(+) + ATP = ADP + NADP(+) + H(+)</text>
        <dbReference type="Rhea" id="RHEA:18629"/>
        <dbReference type="ChEBI" id="CHEBI:15378"/>
        <dbReference type="ChEBI" id="CHEBI:30616"/>
        <dbReference type="ChEBI" id="CHEBI:57540"/>
        <dbReference type="ChEBI" id="CHEBI:58349"/>
        <dbReference type="ChEBI" id="CHEBI:456216"/>
        <dbReference type="EC" id="2.7.1.23"/>
    </reaction>
</comment>
<evidence type="ECO:0000313" key="7">
    <source>
        <dbReference type="EMBL" id="QNP46751.1"/>
    </source>
</evidence>
<dbReference type="InterPro" id="IPR017438">
    <property type="entry name" value="ATP-NAD_kinase_N"/>
</dbReference>
<evidence type="ECO:0000256" key="4">
    <source>
        <dbReference type="ARBA" id="ARBA00023027"/>
    </source>
</evidence>
<keyword evidence="4 6" id="KW-0520">NAD</keyword>
<keyword evidence="2 6" id="KW-0418">Kinase</keyword>
<accession>A0ABX6TA67</accession>
<gene>
    <name evidence="6" type="primary">nadK</name>
    <name evidence="7" type="ORF">H9L14_06755</name>
</gene>
<keyword evidence="6" id="KW-0963">Cytoplasm</keyword>
<dbReference type="GO" id="GO:0003951">
    <property type="term" value="F:NAD+ kinase activity"/>
    <property type="evidence" value="ECO:0007669"/>
    <property type="project" value="UniProtKB-EC"/>
</dbReference>
<evidence type="ECO:0000313" key="8">
    <source>
        <dbReference type="Proteomes" id="UP000516105"/>
    </source>
</evidence>
<dbReference type="InterPro" id="IPR017437">
    <property type="entry name" value="ATP-NAD_kinase_PpnK-typ_C"/>
</dbReference>
<comment type="function">
    <text evidence="6">Involved in the regulation of the intracellular balance of NAD and NADP, and is a key enzyme in the biosynthesis of NADP. Catalyzes specifically the phosphorylation on 2'-hydroxyl of the adenosine moiety of NAD to yield NADP.</text>
</comment>
<sequence length="282" mass="30931">MLESRRERQLSADAAKIGGGKEKVDLAGLRIGLLSSHTEVAKAAETMLRRRYTWAKEEEADTLVALGGDGFMLQTLHAMLDAGVPKPVFGMNRGTVGFLMNEWRLDRLAERIAGAKAIRVAPLQMTATTVSGEIFRHAAINEVSLLRETRQTAKIEILVNGRVALPELACDGVLVATPAGSTAYNLSARGPILPLQAKMLALTPISPFRPRRWSGAILPDDTAVCFRILEAKNRPVSAVADQKEVREVAKVEVRLDRERSLTLLFDPEHALDERIAMEQFAT</sequence>
<keyword evidence="6" id="KW-0067">ATP-binding</keyword>
<feature type="binding site" evidence="6">
    <location>
        <begin position="182"/>
        <end position="187"/>
    </location>
    <ligand>
        <name>NAD(+)</name>
        <dbReference type="ChEBI" id="CHEBI:57540"/>
    </ligand>
</feature>
<proteinExistence type="inferred from homology"/>
<evidence type="ECO:0000256" key="2">
    <source>
        <dbReference type="ARBA" id="ARBA00022777"/>
    </source>
</evidence>
<dbReference type="PANTHER" id="PTHR20275">
    <property type="entry name" value="NAD KINASE"/>
    <property type="match status" value="1"/>
</dbReference>
<dbReference type="Gene3D" id="3.40.50.10330">
    <property type="entry name" value="Probable inorganic polyphosphate/atp-NAD kinase, domain 1"/>
    <property type="match status" value="1"/>
</dbReference>
<dbReference type="HAMAP" id="MF_00361">
    <property type="entry name" value="NAD_kinase"/>
    <property type="match status" value="1"/>
</dbReference>
<keyword evidence="8" id="KW-1185">Reference proteome</keyword>
<dbReference type="Proteomes" id="UP000516105">
    <property type="component" value="Chromosome"/>
</dbReference>
<dbReference type="Pfam" id="PF01513">
    <property type="entry name" value="NAD_kinase"/>
    <property type="match status" value="1"/>
</dbReference>
<comment type="caution">
    <text evidence="6">Lacks conserved residue(s) required for the propagation of feature annotation.</text>
</comment>
<evidence type="ECO:0000256" key="1">
    <source>
        <dbReference type="ARBA" id="ARBA00022679"/>
    </source>
</evidence>
<feature type="binding site" evidence="6">
    <location>
        <position position="171"/>
    </location>
    <ligand>
        <name>NAD(+)</name>
        <dbReference type="ChEBI" id="CHEBI:57540"/>
    </ligand>
</feature>
<dbReference type="Pfam" id="PF20143">
    <property type="entry name" value="NAD_kinase_C"/>
    <property type="match status" value="1"/>
</dbReference>
<feature type="binding site" evidence="6">
    <location>
        <position position="179"/>
    </location>
    <ligand>
        <name>NAD(+)</name>
        <dbReference type="ChEBI" id="CHEBI:57540"/>
    </ligand>
</feature>
<dbReference type="InterPro" id="IPR002504">
    <property type="entry name" value="NADK"/>
</dbReference>
<evidence type="ECO:0000256" key="3">
    <source>
        <dbReference type="ARBA" id="ARBA00022857"/>
    </source>
</evidence>
<feature type="binding site" evidence="6">
    <location>
        <begin position="141"/>
        <end position="142"/>
    </location>
    <ligand>
        <name>NAD(+)</name>
        <dbReference type="ChEBI" id="CHEBI:57540"/>
    </ligand>
</feature>
<reference evidence="7 8" key="1">
    <citation type="submission" date="2020-08" db="EMBL/GenBank/DDBJ databases">
        <title>Genome sequence of Sphingomonas sediminicola KACC 15039T.</title>
        <authorList>
            <person name="Hyun D.-W."/>
            <person name="Bae J.-W."/>
        </authorList>
    </citation>
    <scope>NUCLEOTIDE SEQUENCE [LARGE SCALE GENOMIC DNA]</scope>
    <source>
        <strain evidence="7 8">KACC 15039</strain>
    </source>
</reference>